<dbReference type="PROSITE" id="PS51379">
    <property type="entry name" value="4FE4S_FER_2"/>
    <property type="match status" value="2"/>
</dbReference>
<dbReference type="InterPro" id="IPR002500">
    <property type="entry name" value="PAPS_reduct_dom"/>
</dbReference>
<dbReference type="SUPFAM" id="SSF54862">
    <property type="entry name" value="4Fe-4S ferredoxins"/>
    <property type="match status" value="1"/>
</dbReference>
<sequence length="603" mass="68436">MRIYWCEELNVPVLDPHDVADRCNNIRPVYVTEPGDVRPAFEADLEIVRGAVEYELGDASLRDLVPSGEVVLLNKIPGYADQADEVIVRGRIVGHRFYDVVEGRWRFRPLYEGVSEILARRRGWWAIVDLQDLPVGYDIHRDRVIEGSLPERRYTHVAISTKDGKIHGVAKLFRGARLHVVKSWRARPRLPEGRPSDMRLFAELNRAHIERKAKEAVEFLSRVFSQYKLPVVVSYSGGKDSLVALDLVARTGHPYAILFNDTGLEAPETYDNVKEVVERYKAELIVASAGDRFWKALDEFGPPARDYRWCCKVIKLAPITKAVAERFPQGIISVVGQRAAESFQRAKLGKISSSRWVARTIVVAPLQDWIALEVWGYIFLHDLPYNKAYERGFDRLGCVVCPANEMAELELVRISYPGIYERLEEKISEHYKDETYLRYGLWRWRKAIPGDLKRFIKLSVKAEYPVRIRRTDRGLELAGVHPDAATALQLLKMLGEVRREGDTIRVVQKDGEVRLSSDFSKIEGRAALDAAALVVRASICGHCDLCISWCPTKALRRNSEGRFVVDESRCIGCLICSKACPSAQYLVYRIADGGAPTHRGTNY</sequence>
<dbReference type="GeneID" id="10360202"/>
<feature type="domain" description="4Fe-4S ferredoxin-type" evidence="1">
    <location>
        <begin position="531"/>
        <end position="560"/>
    </location>
</feature>
<dbReference type="HOGENOM" id="CLU_026622_0_0_2"/>
<gene>
    <name evidence="2" type="ordered locus">TUZN_0661</name>
</gene>
<dbReference type="InterPro" id="IPR014729">
    <property type="entry name" value="Rossmann-like_a/b/a_fold"/>
</dbReference>
<dbReference type="Gene3D" id="3.40.50.620">
    <property type="entry name" value="HUPs"/>
    <property type="match status" value="1"/>
</dbReference>
<keyword evidence="3" id="KW-1185">Reference proteome</keyword>
<dbReference type="eggNOG" id="arCOG01500">
    <property type="taxonomic scope" value="Archaea"/>
</dbReference>
<dbReference type="CDD" id="cd23947">
    <property type="entry name" value="PAPS_reductase-like_YbdN"/>
    <property type="match status" value="1"/>
</dbReference>
<accession>F2L497</accession>
<dbReference type="PANTHER" id="PTHR43196">
    <property type="entry name" value="SULFATE ADENYLYLTRANSFERASE SUBUNIT 2"/>
    <property type="match status" value="1"/>
</dbReference>
<dbReference type="EMBL" id="CP002590">
    <property type="protein sequence ID" value="AEA12153.1"/>
    <property type="molecule type" value="Genomic_DNA"/>
</dbReference>
<dbReference type="GO" id="GO:0016491">
    <property type="term" value="F:oxidoreductase activity"/>
    <property type="evidence" value="ECO:0007669"/>
    <property type="project" value="UniProtKB-ARBA"/>
</dbReference>
<name>F2L497_THEU7</name>
<dbReference type="InterPro" id="IPR017900">
    <property type="entry name" value="4Fe4S_Fe_S_CS"/>
</dbReference>
<dbReference type="SUPFAM" id="SSF52402">
    <property type="entry name" value="Adenine nucleotide alpha hydrolases-like"/>
    <property type="match status" value="1"/>
</dbReference>
<dbReference type="eggNOG" id="arCOG00073">
    <property type="taxonomic scope" value="Archaea"/>
</dbReference>
<reference key="2">
    <citation type="submission" date="2011-03" db="EMBL/GenBank/DDBJ databases">
        <title>Complete genome sequence of the thermoacidophilic crenarchaeon Thermoproteus uzoniensis 768-20.</title>
        <authorList>
            <person name="Mardanov A.V."/>
            <person name="Gumerov V.M."/>
            <person name="Beletsky A.V."/>
            <person name="Prokofeva M.I."/>
            <person name="Bonch-Osmolovskaya E.A."/>
            <person name="Ravin N.V."/>
            <person name="Skryabin K.G."/>
        </authorList>
    </citation>
    <scope>NUCLEOTIDE SEQUENCE</scope>
    <source>
        <strain>768-20</strain>
    </source>
</reference>
<dbReference type="PROSITE" id="PS00198">
    <property type="entry name" value="4FE4S_FER_1"/>
    <property type="match status" value="1"/>
</dbReference>
<dbReference type="Proteomes" id="UP000008138">
    <property type="component" value="Chromosome"/>
</dbReference>
<evidence type="ECO:0000313" key="2">
    <source>
        <dbReference type="EMBL" id="AEA12153.1"/>
    </source>
</evidence>
<dbReference type="STRING" id="999630.TUZN_0661"/>
<dbReference type="RefSeq" id="WP_013679489.1">
    <property type="nucleotide sequence ID" value="NC_015315.1"/>
</dbReference>
<dbReference type="OrthoDB" id="14887at2157"/>
<organism evidence="2 3">
    <name type="scientific">Thermoproteus uzoniensis (strain 768-20)</name>
    <dbReference type="NCBI Taxonomy" id="999630"/>
    <lineage>
        <taxon>Archaea</taxon>
        <taxon>Thermoproteota</taxon>
        <taxon>Thermoprotei</taxon>
        <taxon>Thermoproteales</taxon>
        <taxon>Thermoproteaceae</taxon>
        <taxon>Thermoproteus</taxon>
    </lineage>
</organism>
<evidence type="ECO:0000259" key="1">
    <source>
        <dbReference type="PROSITE" id="PS51379"/>
    </source>
</evidence>
<dbReference type="Gene3D" id="3.30.70.20">
    <property type="match status" value="1"/>
</dbReference>
<dbReference type="Pfam" id="PF12838">
    <property type="entry name" value="Fer4_7"/>
    <property type="match status" value="1"/>
</dbReference>
<dbReference type="PANTHER" id="PTHR43196:SF2">
    <property type="entry name" value="PHOSPHOADENOSINE PHOSPHOSULFATE REDUCTASE"/>
    <property type="match status" value="1"/>
</dbReference>
<evidence type="ECO:0000313" key="3">
    <source>
        <dbReference type="Proteomes" id="UP000008138"/>
    </source>
</evidence>
<dbReference type="InterPro" id="IPR050128">
    <property type="entry name" value="Sulfate_adenylyltrnsfr_sub2"/>
</dbReference>
<dbReference type="KEGG" id="tuz:TUZN_0661"/>
<reference evidence="2 3" key="1">
    <citation type="journal article" date="2011" name="J. Bacteriol.">
        <title>Complete genome sequence of the thermoacidophilic crenarchaeon Thermoproteus uzoniensis 768-20.</title>
        <authorList>
            <person name="Mardanov A.V."/>
            <person name="Gumerov V.M."/>
            <person name="Beletsky A.V."/>
            <person name="Prokofeva M.I."/>
            <person name="Bonch-Osmolovskaya E.A."/>
            <person name="Ravin N.V."/>
            <person name="Skryabin K.G."/>
        </authorList>
    </citation>
    <scope>NUCLEOTIDE SEQUENCE [LARGE SCALE GENOMIC DNA]</scope>
    <source>
        <strain evidence="2 3">768-20</strain>
    </source>
</reference>
<feature type="domain" description="4Fe-4S ferredoxin-type" evidence="1">
    <location>
        <begin position="561"/>
        <end position="591"/>
    </location>
</feature>
<protein>
    <submittedName>
        <fullName evidence="2">Phosphoadenosine phosphosulfate reductase</fullName>
    </submittedName>
</protein>
<dbReference type="AlphaFoldDB" id="F2L497"/>
<dbReference type="Pfam" id="PF01507">
    <property type="entry name" value="PAPS_reduct"/>
    <property type="match status" value="1"/>
</dbReference>
<dbReference type="InterPro" id="IPR017896">
    <property type="entry name" value="4Fe4S_Fe-S-bd"/>
</dbReference>
<proteinExistence type="predicted"/>